<sequence length="127" mass="13959">MKVAYPVTDATAPPVSLVPNPALQTCLPSSMSVPMSMPMTMPMTVPTTMPMTMPTSMPMTMPMMNMNYSMPYMVLQQPQVPMMNMNQMGFSYPFVQTVAPANPMSAPATYPTLYPGSTEEPSQPERH</sequence>
<evidence type="ECO:0000313" key="2">
    <source>
        <dbReference type="EMBL" id="CAD2216503.1"/>
    </source>
</evidence>
<dbReference type="Proteomes" id="UP000515908">
    <property type="component" value="Chromosome 07"/>
</dbReference>
<gene>
    <name evidence="2" type="ORF">ADEAN_000396500</name>
</gene>
<name>A0A7G2CCQ9_9TRYP</name>
<organism evidence="2 3">
    <name type="scientific">Angomonas deanei</name>
    <dbReference type="NCBI Taxonomy" id="59799"/>
    <lineage>
        <taxon>Eukaryota</taxon>
        <taxon>Discoba</taxon>
        <taxon>Euglenozoa</taxon>
        <taxon>Kinetoplastea</taxon>
        <taxon>Metakinetoplastina</taxon>
        <taxon>Trypanosomatida</taxon>
        <taxon>Trypanosomatidae</taxon>
        <taxon>Strigomonadinae</taxon>
        <taxon>Angomonas</taxon>
    </lineage>
</organism>
<evidence type="ECO:0000313" key="3">
    <source>
        <dbReference type="Proteomes" id="UP000515908"/>
    </source>
</evidence>
<dbReference type="EMBL" id="LR877151">
    <property type="protein sequence ID" value="CAD2216503.1"/>
    <property type="molecule type" value="Genomic_DNA"/>
</dbReference>
<dbReference type="VEuPathDB" id="TriTrypDB:ADEAN_000396500"/>
<reference evidence="2 3" key="1">
    <citation type="submission" date="2020-08" db="EMBL/GenBank/DDBJ databases">
        <authorList>
            <person name="Newling K."/>
            <person name="Davey J."/>
            <person name="Forrester S."/>
        </authorList>
    </citation>
    <scope>NUCLEOTIDE SEQUENCE [LARGE SCALE GENOMIC DNA]</scope>
    <source>
        <strain evidence="3">Crithidia deanei Carvalho (ATCC PRA-265)</strain>
    </source>
</reference>
<dbReference type="AlphaFoldDB" id="A0A7G2CCQ9"/>
<evidence type="ECO:0000256" key="1">
    <source>
        <dbReference type="SAM" id="MobiDB-lite"/>
    </source>
</evidence>
<feature type="region of interest" description="Disordered" evidence="1">
    <location>
        <begin position="108"/>
        <end position="127"/>
    </location>
</feature>
<proteinExistence type="predicted"/>
<protein>
    <submittedName>
        <fullName evidence="2">Uncharacterized protein</fullName>
    </submittedName>
</protein>
<keyword evidence="3" id="KW-1185">Reference proteome</keyword>
<accession>A0A7G2CCQ9</accession>